<dbReference type="EMBL" id="JARKIB010000017">
    <property type="protein sequence ID" value="KAJ7769952.1"/>
    <property type="molecule type" value="Genomic_DNA"/>
</dbReference>
<name>A0AAD7JQN2_9AGAR</name>
<feature type="region of interest" description="Disordered" evidence="1">
    <location>
        <begin position="59"/>
        <end position="83"/>
    </location>
</feature>
<reference evidence="2" key="1">
    <citation type="submission" date="2023-03" db="EMBL/GenBank/DDBJ databases">
        <title>Massive genome expansion in bonnet fungi (Mycena s.s.) driven by repeated elements and novel gene families across ecological guilds.</title>
        <authorList>
            <consortium name="Lawrence Berkeley National Laboratory"/>
            <person name="Harder C.B."/>
            <person name="Miyauchi S."/>
            <person name="Viragh M."/>
            <person name="Kuo A."/>
            <person name="Thoen E."/>
            <person name="Andreopoulos B."/>
            <person name="Lu D."/>
            <person name="Skrede I."/>
            <person name="Drula E."/>
            <person name="Henrissat B."/>
            <person name="Morin E."/>
            <person name="Kohler A."/>
            <person name="Barry K."/>
            <person name="LaButti K."/>
            <person name="Morin E."/>
            <person name="Salamov A."/>
            <person name="Lipzen A."/>
            <person name="Mereny Z."/>
            <person name="Hegedus B."/>
            <person name="Baldrian P."/>
            <person name="Stursova M."/>
            <person name="Weitz H."/>
            <person name="Taylor A."/>
            <person name="Grigoriev I.V."/>
            <person name="Nagy L.G."/>
            <person name="Martin F."/>
            <person name="Kauserud H."/>
        </authorList>
    </citation>
    <scope>NUCLEOTIDE SEQUENCE</scope>
    <source>
        <strain evidence="2">CBHHK182m</strain>
    </source>
</reference>
<feature type="compositionally biased region" description="Basic residues" evidence="1">
    <location>
        <begin position="70"/>
        <end position="83"/>
    </location>
</feature>
<evidence type="ECO:0000313" key="3">
    <source>
        <dbReference type="Proteomes" id="UP001215598"/>
    </source>
</evidence>
<proteinExistence type="predicted"/>
<accession>A0AAD7JQN2</accession>
<dbReference type="Proteomes" id="UP001215598">
    <property type="component" value="Unassembled WGS sequence"/>
</dbReference>
<evidence type="ECO:0000313" key="2">
    <source>
        <dbReference type="EMBL" id="KAJ7769952.1"/>
    </source>
</evidence>
<sequence>MPSAWGILRGKIGRPAMIPILILRLSFAWCRQSALHRSRRRAAGVIRCRSCTPPFVSGNGARARMPSPRTRSRRTTRFARTRS</sequence>
<dbReference type="AlphaFoldDB" id="A0AAD7JQN2"/>
<organism evidence="2 3">
    <name type="scientific">Mycena metata</name>
    <dbReference type="NCBI Taxonomy" id="1033252"/>
    <lineage>
        <taxon>Eukaryota</taxon>
        <taxon>Fungi</taxon>
        <taxon>Dikarya</taxon>
        <taxon>Basidiomycota</taxon>
        <taxon>Agaricomycotina</taxon>
        <taxon>Agaricomycetes</taxon>
        <taxon>Agaricomycetidae</taxon>
        <taxon>Agaricales</taxon>
        <taxon>Marasmiineae</taxon>
        <taxon>Mycenaceae</taxon>
        <taxon>Mycena</taxon>
    </lineage>
</organism>
<keyword evidence="3" id="KW-1185">Reference proteome</keyword>
<comment type="caution">
    <text evidence="2">The sequence shown here is derived from an EMBL/GenBank/DDBJ whole genome shotgun (WGS) entry which is preliminary data.</text>
</comment>
<protein>
    <submittedName>
        <fullName evidence="2">Uncharacterized protein</fullName>
    </submittedName>
</protein>
<evidence type="ECO:0000256" key="1">
    <source>
        <dbReference type="SAM" id="MobiDB-lite"/>
    </source>
</evidence>
<gene>
    <name evidence="2" type="ORF">B0H16DRAFT_1516893</name>
</gene>